<dbReference type="GO" id="GO:0004479">
    <property type="term" value="F:methionyl-tRNA formyltransferase activity"/>
    <property type="evidence" value="ECO:0007669"/>
    <property type="project" value="UniProtKB-EC"/>
</dbReference>
<protein>
    <recommendedName>
        <fullName evidence="3">Methionyl-tRNA formyltransferase, mitochondrial</fullName>
        <ecNumber evidence="2">2.1.2.9</ecNumber>
    </recommendedName>
</protein>
<dbReference type="InterPro" id="IPR005793">
    <property type="entry name" value="Formyl_trans_C"/>
</dbReference>
<evidence type="ECO:0000256" key="2">
    <source>
        <dbReference type="ARBA" id="ARBA00012261"/>
    </source>
</evidence>
<sequence length="348" mass="39384">MALKTLRSIKYSVPERLLFSCIHQNSKETNIITNHLHIRPWKVMFFGTDDFSLGSLTKLNEAFSSGTVISRLEVVSSKYRLNPVRLFCQEKNLVAHEWPVDLRALNDFDIGLVASFGHLIPKSVIDAFPLGILNVHGSLLPRWRGAAPVNYAVMHGDSVTGISIMRIQPHEFDKGEVLKQREVEIAPNETAVNLRKRMSDIGGDVLLSCIQRLPQCLEDARPQPKEGVTYAPKLTDDSGIVSFKTMTAQCIFNHFRALHTIVPLVATWMEMKINLLDVSVDDASSGTRTVLEGQVRYDKRGRHLVVTCSQNTHLIIKRLAPFKRKPMTALEFYNGYLTKKNKSLWTFR</sequence>
<evidence type="ECO:0000313" key="8">
    <source>
        <dbReference type="Proteomes" id="UP000515158"/>
    </source>
</evidence>
<feature type="domain" description="Formyl transferase N-terminal" evidence="6">
    <location>
        <begin position="108"/>
        <end position="208"/>
    </location>
</feature>
<dbReference type="GO" id="GO:0005739">
    <property type="term" value="C:mitochondrion"/>
    <property type="evidence" value="ECO:0007669"/>
    <property type="project" value="TreeGrafter"/>
</dbReference>
<keyword evidence="4" id="KW-0808">Transferase</keyword>
<dbReference type="InterPro" id="IPR036477">
    <property type="entry name" value="Formyl_transf_N_sf"/>
</dbReference>
<dbReference type="InParanoid" id="A0A6P8Z9V9"/>
<proteinExistence type="inferred from homology"/>
<comment type="similarity">
    <text evidence="1">Belongs to the Fmt family.</text>
</comment>
<keyword evidence="8" id="KW-1185">Reference proteome</keyword>
<dbReference type="EC" id="2.1.2.9" evidence="2"/>
<dbReference type="Proteomes" id="UP000515158">
    <property type="component" value="Unplaced"/>
</dbReference>
<name>A0A6P8Z9V9_THRPL</name>
<gene>
    <name evidence="9" type="primary">LOC117649043</name>
</gene>
<dbReference type="SUPFAM" id="SSF53328">
    <property type="entry name" value="Formyltransferase"/>
    <property type="match status" value="1"/>
</dbReference>
<dbReference type="Pfam" id="PF00551">
    <property type="entry name" value="Formyl_trans_N"/>
    <property type="match status" value="1"/>
</dbReference>
<evidence type="ECO:0000256" key="4">
    <source>
        <dbReference type="ARBA" id="ARBA00022679"/>
    </source>
</evidence>
<evidence type="ECO:0000259" key="7">
    <source>
        <dbReference type="Pfam" id="PF02911"/>
    </source>
</evidence>
<dbReference type="AlphaFoldDB" id="A0A6P8Z9V9"/>
<dbReference type="NCBIfam" id="TIGR00460">
    <property type="entry name" value="fmt"/>
    <property type="match status" value="1"/>
</dbReference>
<dbReference type="GeneID" id="117649043"/>
<dbReference type="SUPFAM" id="SSF50486">
    <property type="entry name" value="FMT C-terminal domain-like"/>
    <property type="match status" value="1"/>
</dbReference>
<dbReference type="CDD" id="cd08646">
    <property type="entry name" value="FMT_core_Met-tRNA-FMT_N"/>
    <property type="match status" value="1"/>
</dbReference>
<feature type="domain" description="Formyl transferase C-terminal" evidence="7">
    <location>
        <begin position="233"/>
        <end position="336"/>
    </location>
</feature>
<evidence type="ECO:0000256" key="3">
    <source>
        <dbReference type="ARBA" id="ARBA00014185"/>
    </source>
</evidence>
<reference evidence="9" key="1">
    <citation type="submission" date="2025-08" db="UniProtKB">
        <authorList>
            <consortium name="RefSeq"/>
        </authorList>
    </citation>
    <scope>IDENTIFICATION</scope>
    <source>
        <tissue evidence="9">Total insect</tissue>
    </source>
</reference>
<evidence type="ECO:0000256" key="1">
    <source>
        <dbReference type="ARBA" id="ARBA00010699"/>
    </source>
</evidence>
<dbReference type="InterPro" id="IPR002376">
    <property type="entry name" value="Formyl_transf_N"/>
</dbReference>
<evidence type="ECO:0000313" key="9">
    <source>
        <dbReference type="RefSeq" id="XP_034247306.1"/>
    </source>
</evidence>
<dbReference type="Gene3D" id="3.40.50.12230">
    <property type="match status" value="1"/>
</dbReference>
<dbReference type="PANTHER" id="PTHR11138">
    <property type="entry name" value="METHIONYL-TRNA FORMYLTRANSFERASE"/>
    <property type="match status" value="1"/>
</dbReference>
<dbReference type="InterPro" id="IPR005794">
    <property type="entry name" value="Fmt"/>
</dbReference>
<keyword evidence="5" id="KW-0648">Protein biosynthesis</keyword>
<organism evidence="9">
    <name type="scientific">Thrips palmi</name>
    <name type="common">Melon thrips</name>
    <dbReference type="NCBI Taxonomy" id="161013"/>
    <lineage>
        <taxon>Eukaryota</taxon>
        <taxon>Metazoa</taxon>
        <taxon>Ecdysozoa</taxon>
        <taxon>Arthropoda</taxon>
        <taxon>Hexapoda</taxon>
        <taxon>Insecta</taxon>
        <taxon>Pterygota</taxon>
        <taxon>Neoptera</taxon>
        <taxon>Paraneoptera</taxon>
        <taxon>Thysanoptera</taxon>
        <taxon>Terebrantia</taxon>
        <taxon>Thripoidea</taxon>
        <taxon>Thripidae</taxon>
        <taxon>Thrips</taxon>
    </lineage>
</organism>
<dbReference type="InterPro" id="IPR041711">
    <property type="entry name" value="Met-tRNA-FMT_N"/>
</dbReference>
<evidence type="ECO:0000259" key="6">
    <source>
        <dbReference type="Pfam" id="PF00551"/>
    </source>
</evidence>
<dbReference type="RefSeq" id="XP_034247306.1">
    <property type="nucleotide sequence ID" value="XM_034391415.1"/>
</dbReference>
<dbReference type="InterPro" id="IPR011034">
    <property type="entry name" value="Formyl_transferase-like_C_sf"/>
</dbReference>
<evidence type="ECO:0000256" key="5">
    <source>
        <dbReference type="ARBA" id="ARBA00022917"/>
    </source>
</evidence>
<dbReference type="PANTHER" id="PTHR11138:SF5">
    <property type="entry name" value="METHIONYL-TRNA FORMYLTRANSFERASE, MITOCHONDRIAL"/>
    <property type="match status" value="1"/>
</dbReference>
<dbReference type="KEGG" id="tpal:117649043"/>
<accession>A0A6P8Z9V9</accession>
<dbReference type="OrthoDB" id="10268103at2759"/>
<dbReference type="Pfam" id="PF02911">
    <property type="entry name" value="Formyl_trans_C"/>
    <property type="match status" value="1"/>
</dbReference>
<dbReference type="FunCoup" id="A0A6P8Z9V9">
    <property type="interactions" value="637"/>
</dbReference>